<keyword evidence="1" id="KW-0812">Transmembrane</keyword>
<sequence length="376" mass="45705">MKKQLGLSKFQQNPYLQLFIIFRNRKALNKYLNIFFQYHYLCRFKDCYGSQREPLFHGNWIGINNNLVDHLDELYNQCILNLKAANEINEVEQTITEWNQIAHYECEIFLYELNQMYQKNRDLEDCGFTIEKLIYTLYSNFDNNSYLHLSTLNKYMLHPIYGQTICYYLRQINLNLWKVACLGKFDDVVMEFIFILKTQFIYLLKNQTNQTSKALECLRIYLNILNYNSLIIQRLLSFLKYLKELPDDIWHQDFIIKSRKWVPVLDTIHYYMTSIDESFNDLFLNGNEDYYFTYPAQILNLQVHPFKLMKIQYSWLLFDLVCKYKNQITLLRVINTYLTFSFYCITYIIKQIIRLPWGKIIIYYTIIYICIKFFKV</sequence>
<dbReference type="EMBL" id="KX808497">
    <property type="protein sequence ID" value="AOP19185.1"/>
    <property type="molecule type" value="Genomic_DNA"/>
</dbReference>
<evidence type="ECO:0000256" key="1">
    <source>
        <dbReference type="SAM" id="Phobius"/>
    </source>
</evidence>
<protein>
    <submittedName>
        <fullName evidence="2">Uncharacterized protein</fullName>
    </submittedName>
</protein>
<accession>A0A1C9JBF9</accession>
<proteinExistence type="predicted"/>
<keyword evidence="1" id="KW-1133">Transmembrane helix</keyword>
<reference evidence="2" key="2">
    <citation type="submission" date="2016-08" db="EMBL/GenBank/DDBJ databases">
        <authorList>
            <person name="Seilhamer J.J."/>
        </authorList>
    </citation>
    <scope>NUCLEOTIDE SEQUENCE</scope>
</reference>
<dbReference type="AlphaFoldDB" id="A0A1C9JBF9"/>
<keyword evidence="2" id="KW-0934">Plastid</keyword>
<dbReference type="RefSeq" id="YP_009306281.1">
    <property type="nucleotide sequence ID" value="NC_031367.1"/>
</dbReference>
<organism evidence="2">
    <name type="scientific">Derbesia sp. WEST4838</name>
    <dbReference type="NCBI Taxonomy" id="1847751"/>
    <lineage>
        <taxon>Eukaryota</taxon>
        <taxon>Viridiplantae</taxon>
        <taxon>Chlorophyta</taxon>
        <taxon>core chlorophytes</taxon>
        <taxon>Ulvophyceae</taxon>
        <taxon>TCBD clade</taxon>
        <taxon>Bryopsidales</taxon>
        <taxon>Bryopsidineae</taxon>
        <taxon>Derbesiaceae</taxon>
        <taxon>Derbesia</taxon>
    </lineage>
</organism>
<feature type="transmembrane region" description="Helical" evidence="1">
    <location>
        <begin position="355"/>
        <end position="374"/>
    </location>
</feature>
<gene>
    <name evidence="2" type="primary">orf376</name>
</gene>
<geneLocation type="chloroplast" evidence="2"/>
<reference evidence="2" key="1">
    <citation type="journal article" date="2016" name="Genome Biol. Evol.">
        <title>Evolutionary Dynamics of Chloroplast Genomes in Low Light: A Case Study of the Endolithic Green Alga Ostreobium quekettii.</title>
        <authorList>
            <person name="R Marcelino V."/>
            <person name="Cremen M.C."/>
            <person name="Jackson C.J."/>
            <person name="Larkum A.A."/>
            <person name="Verbruggen H."/>
        </authorList>
    </citation>
    <scope>NUCLEOTIDE SEQUENCE</scope>
</reference>
<name>A0A1C9JBF9_9CHLO</name>
<dbReference type="GeneID" id="29288662"/>
<keyword evidence="1" id="KW-0472">Membrane</keyword>
<keyword evidence="2" id="KW-0150">Chloroplast</keyword>
<evidence type="ECO:0000313" key="2">
    <source>
        <dbReference type="EMBL" id="AOP19185.1"/>
    </source>
</evidence>